<evidence type="ECO:0000313" key="2">
    <source>
        <dbReference type="EMBL" id="CAF1596141.1"/>
    </source>
</evidence>
<dbReference type="InterPro" id="IPR011042">
    <property type="entry name" value="6-blade_b-propeller_TolB-like"/>
</dbReference>
<sequence length="79" mass="8435">TISADAKWTQKGVTVAGGHGRGDATNQLSAPWGLFIDDDQTMVIADFWNHRIMQWKNGDTTNGQVVAGGNGEGNGLHQL</sequence>
<gene>
    <name evidence="3" type="ORF">BYL167_LOCUS72893</name>
    <name evidence="2" type="ORF">CJN711_LOCUS34605</name>
</gene>
<name>A0A816AI66_9BILA</name>
<reference evidence="2" key="1">
    <citation type="submission" date="2021-02" db="EMBL/GenBank/DDBJ databases">
        <authorList>
            <person name="Nowell W R."/>
        </authorList>
    </citation>
    <scope>NUCLEOTIDE SEQUENCE</scope>
</reference>
<feature type="region of interest" description="Disordered" evidence="1">
    <location>
        <begin position="1"/>
        <end position="22"/>
    </location>
</feature>
<dbReference type="AlphaFoldDB" id="A0A816AI66"/>
<dbReference type="SUPFAM" id="SSF101898">
    <property type="entry name" value="NHL repeat"/>
    <property type="match status" value="1"/>
</dbReference>
<feature type="non-terminal residue" evidence="2">
    <location>
        <position position="1"/>
    </location>
</feature>
<evidence type="ECO:0000256" key="1">
    <source>
        <dbReference type="SAM" id="MobiDB-lite"/>
    </source>
</evidence>
<protein>
    <submittedName>
        <fullName evidence="2">Uncharacterized protein</fullName>
    </submittedName>
</protein>
<accession>A0A816AI66</accession>
<dbReference type="Gene3D" id="2.120.10.30">
    <property type="entry name" value="TolB, C-terminal domain"/>
    <property type="match status" value="1"/>
</dbReference>
<feature type="non-terminal residue" evidence="2">
    <location>
        <position position="79"/>
    </location>
</feature>
<comment type="caution">
    <text evidence="2">The sequence shown here is derived from an EMBL/GenBank/DDBJ whole genome shotgun (WGS) entry which is preliminary data.</text>
</comment>
<dbReference type="EMBL" id="CAJOBH010259721">
    <property type="protein sequence ID" value="CAF5153784.1"/>
    <property type="molecule type" value="Genomic_DNA"/>
</dbReference>
<evidence type="ECO:0000313" key="3">
    <source>
        <dbReference type="EMBL" id="CAF5153784.1"/>
    </source>
</evidence>
<proteinExistence type="predicted"/>
<evidence type="ECO:0000313" key="4">
    <source>
        <dbReference type="Proteomes" id="UP000663855"/>
    </source>
</evidence>
<dbReference type="Proteomes" id="UP000663855">
    <property type="component" value="Unassembled WGS sequence"/>
</dbReference>
<organism evidence="2 4">
    <name type="scientific">Rotaria magnacalcarata</name>
    <dbReference type="NCBI Taxonomy" id="392030"/>
    <lineage>
        <taxon>Eukaryota</taxon>
        <taxon>Metazoa</taxon>
        <taxon>Spiralia</taxon>
        <taxon>Gnathifera</taxon>
        <taxon>Rotifera</taxon>
        <taxon>Eurotatoria</taxon>
        <taxon>Bdelloidea</taxon>
        <taxon>Philodinida</taxon>
        <taxon>Philodinidae</taxon>
        <taxon>Rotaria</taxon>
    </lineage>
</organism>
<dbReference type="EMBL" id="CAJNOV010016812">
    <property type="protein sequence ID" value="CAF1596141.1"/>
    <property type="molecule type" value="Genomic_DNA"/>
</dbReference>
<dbReference type="Proteomes" id="UP000681967">
    <property type="component" value="Unassembled WGS sequence"/>
</dbReference>